<dbReference type="OrthoDB" id="882119at2"/>
<evidence type="ECO:0000313" key="6">
    <source>
        <dbReference type="EMBL" id="KJL47420.1"/>
    </source>
</evidence>
<evidence type="ECO:0000256" key="3">
    <source>
        <dbReference type="ARBA" id="ARBA00022833"/>
    </source>
</evidence>
<feature type="compositionally biased region" description="Low complexity" evidence="4">
    <location>
        <begin position="126"/>
        <end position="144"/>
    </location>
</feature>
<dbReference type="InterPro" id="IPR052604">
    <property type="entry name" value="Mito_Tim_assembly_helper"/>
</dbReference>
<dbReference type="STRING" id="273678.RS84_02214"/>
<reference evidence="6 7" key="1">
    <citation type="submission" date="2015-02" db="EMBL/GenBank/DDBJ databases">
        <title>Draft genome sequences of ten Microbacterium spp. with emphasis on heavy metal contaminated environments.</title>
        <authorList>
            <person name="Corretto E."/>
        </authorList>
    </citation>
    <scope>NUCLEOTIDE SEQUENCE [LARGE SCALE GENOMIC DNA]</scope>
    <source>
        <strain evidence="6 7">SA35</strain>
    </source>
</reference>
<dbReference type="Pfam" id="PF05495">
    <property type="entry name" value="zf-CHY"/>
    <property type="match status" value="1"/>
</dbReference>
<keyword evidence="3" id="KW-0862">Zinc</keyword>
<evidence type="ECO:0000256" key="2">
    <source>
        <dbReference type="ARBA" id="ARBA00022771"/>
    </source>
</evidence>
<dbReference type="PANTHER" id="PTHR28082:SF1">
    <property type="entry name" value="HELPER OF TIM PROTEIN 13"/>
    <property type="match status" value="1"/>
</dbReference>
<evidence type="ECO:0000313" key="7">
    <source>
        <dbReference type="Proteomes" id="UP000033900"/>
    </source>
</evidence>
<dbReference type="Proteomes" id="UP000033900">
    <property type="component" value="Unassembled WGS sequence"/>
</dbReference>
<keyword evidence="7" id="KW-1185">Reference proteome</keyword>
<protein>
    <submittedName>
        <fullName evidence="6">CHY zinc finger</fullName>
    </submittedName>
</protein>
<dbReference type="PROSITE" id="PS51266">
    <property type="entry name" value="ZF_CHY"/>
    <property type="match status" value="1"/>
</dbReference>
<name>A0A0M2HR71_9MICO</name>
<dbReference type="InterPro" id="IPR008913">
    <property type="entry name" value="Znf_CHY"/>
</dbReference>
<dbReference type="SUPFAM" id="SSF161219">
    <property type="entry name" value="CHY zinc finger-like"/>
    <property type="match status" value="1"/>
</dbReference>
<comment type="caution">
    <text evidence="6">The sequence shown here is derived from an EMBL/GenBank/DDBJ whole genome shotgun (WGS) entry which is preliminary data.</text>
</comment>
<evidence type="ECO:0000256" key="4">
    <source>
        <dbReference type="SAM" id="MobiDB-lite"/>
    </source>
</evidence>
<proteinExistence type="predicted"/>
<dbReference type="RefSeq" id="WP_082062147.1">
    <property type="nucleotide sequence ID" value="NZ_JYJB01000009.1"/>
</dbReference>
<keyword evidence="1" id="KW-0479">Metal-binding</keyword>
<organism evidence="6 7">
    <name type="scientific">Microbacterium hydrocarbonoxydans</name>
    <dbReference type="NCBI Taxonomy" id="273678"/>
    <lineage>
        <taxon>Bacteria</taxon>
        <taxon>Bacillati</taxon>
        <taxon>Actinomycetota</taxon>
        <taxon>Actinomycetes</taxon>
        <taxon>Micrococcales</taxon>
        <taxon>Microbacteriaceae</taxon>
        <taxon>Microbacterium</taxon>
    </lineage>
</organism>
<dbReference type="GO" id="GO:0008270">
    <property type="term" value="F:zinc ion binding"/>
    <property type="evidence" value="ECO:0007669"/>
    <property type="project" value="UniProtKB-KW"/>
</dbReference>
<feature type="domain" description="CHY-type" evidence="5">
    <location>
        <begin position="16"/>
        <end position="96"/>
    </location>
</feature>
<evidence type="ECO:0000256" key="1">
    <source>
        <dbReference type="ARBA" id="ARBA00022723"/>
    </source>
</evidence>
<dbReference type="PANTHER" id="PTHR28082">
    <property type="entry name" value="ZINC FINGER PROTEIN"/>
    <property type="match status" value="1"/>
</dbReference>
<feature type="region of interest" description="Disordered" evidence="4">
    <location>
        <begin position="116"/>
        <end position="144"/>
    </location>
</feature>
<dbReference type="GO" id="GO:0045041">
    <property type="term" value="P:protein import into mitochondrial intermembrane space"/>
    <property type="evidence" value="ECO:0007669"/>
    <property type="project" value="TreeGrafter"/>
</dbReference>
<gene>
    <name evidence="6" type="ORF">RS84_02214</name>
</gene>
<accession>A0A0M2HR71</accession>
<dbReference type="AlphaFoldDB" id="A0A0M2HR71"/>
<sequence length="144" mass="15519">MLQHPPSSRPPVLGRVVDRQTRCVHYRTELDIVAIRFACCGEYYPCHRCHSEVAGHESAQWPIDARSTRAVLCGACGTELAIAEYLEAAECPSCASRFNPGCALHAHLYFEVDPSSREGVDSDGEPVVTTVSAASSPTVPSSST</sequence>
<dbReference type="InterPro" id="IPR037274">
    <property type="entry name" value="Znf_CHY_sf"/>
</dbReference>
<evidence type="ECO:0000259" key="5">
    <source>
        <dbReference type="PROSITE" id="PS51266"/>
    </source>
</evidence>
<dbReference type="EMBL" id="JYJB01000009">
    <property type="protein sequence ID" value="KJL47420.1"/>
    <property type="molecule type" value="Genomic_DNA"/>
</dbReference>
<keyword evidence="2" id="KW-0863">Zinc-finger</keyword>